<feature type="region of interest" description="Disordered" evidence="3">
    <location>
        <begin position="854"/>
        <end position="905"/>
    </location>
</feature>
<dbReference type="GO" id="GO:0008270">
    <property type="term" value="F:zinc ion binding"/>
    <property type="evidence" value="ECO:0007669"/>
    <property type="project" value="InterPro"/>
</dbReference>
<dbReference type="InterPro" id="IPR001138">
    <property type="entry name" value="Zn2Cys6_DnaBD"/>
</dbReference>
<feature type="domain" description="Zn(2)-C6 fungal-type" evidence="4">
    <location>
        <begin position="77"/>
        <end position="105"/>
    </location>
</feature>
<dbReference type="PANTHER" id="PTHR46910">
    <property type="entry name" value="TRANSCRIPTION FACTOR PDR1"/>
    <property type="match status" value="1"/>
</dbReference>
<reference evidence="5 6" key="1">
    <citation type="journal article" date="2010" name="Nat. Biotechnol.">
        <title>Genome sequence of the model mushroom Schizophyllum commune.</title>
        <authorList>
            <person name="Ohm R.A."/>
            <person name="de Jong J.F."/>
            <person name="Lugones L.G."/>
            <person name="Aerts A."/>
            <person name="Kothe E."/>
            <person name="Stajich J.E."/>
            <person name="de Vries R.P."/>
            <person name="Record E."/>
            <person name="Levasseur A."/>
            <person name="Baker S.E."/>
            <person name="Bartholomew K.A."/>
            <person name="Coutinho P.M."/>
            <person name="Erdmann S."/>
            <person name="Fowler T.J."/>
            <person name="Gathman A.C."/>
            <person name="Lombard V."/>
            <person name="Henrissat B."/>
            <person name="Knabe N."/>
            <person name="Kuees U."/>
            <person name="Lilly W.W."/>
            <person name="Lindquist E."/>
            <person name="Lucas S."/>
            <person name="Magnuson J.K."/>
            <person name="Piumi F."/>
            <person name="Raudaskoski M."/>
            <person name="Salamov A."/>
            <person name="Schmutz J."/>
            <person name="Schwarze F.W.M.R."/>
            <person name="vanKuyk P.A."/>
            <person name="Horton J.S."/>
            <person name="Grigoriev I.V."/>
            <person name="Woesten H.A.B."/>
        </authorList>
    </citation>
    <scope>NUCLEOTIDE SEQUENCE [LARGE SCALE GENOMIC DNA]</scope>
    <source>
        <strain evidence="6">H4-8 / FGSC 9210</strain>
    </source>
</reference>
<dbReference type="PANTHER" id="PTHR46910:SF1">
    <property type="entry name" value="MISCELLANEOUS ZN(II)2CYS6 TRANSCRIPTION FACTOR (EUROFUNG)-RELATED"/>
    <property type="match status" value="1"/>
</dbReference>
<dbReference type="VEuPathDB" id="FungiDB:SCHCODRAFT_082290"/>
<dbReference type="CDD" id="cd00067">
    <property type="entry name" value="GAL4"/>
    <property type="match status" value="1"/>
</dbReference>
<dbReference type="EMBL" id="GL377306">
    <property type="protein sequence ID" value="EFI97332.1"/>
    <property type="molecule type" value="Genomic_DNA"/>
</dbReference>
<evidence type="ECO:0000259" key="4">
    <source>
        <dbReference type="PROSITE" id="PS50048"/>
    </source>
</evidence>
<feature type="compositionally biased region" description="Pro residues" evidence="3">
    <location>
        <begin position="1"/>
        <end position="10"/>
    </location>
</feature>
<feature type="compositionally biased region" description="Pro residues" evidence="3">
    <location>
        <begin position="178"/>
        <end position="190"/>
    </location>
</feature>
<feature type="compositionally biased region" description="Low complexity" evidence="3">
    <location>
        <begin position="889"/>
        <end position="900"/>
    </location>
</feature>
<dbReference type="eggNOG" id="ENOG502QV6Q">
    <property type="taxonomic scope" value="Eukaryota"/>
</dbReference>
<dbReference type="SMART" id="SM00906">
    <property type="entry name" value="Fungal_trans"/>
    <property type="match status" value="1"/>
</dbReference>
<dbReference type="Pfam" id="PF00172">
    <property type="entry name" value="Zn_clus"/>
    <property type="match status" value="1"/>
</dbReference>
<dbReference type="PROSITE" id="PS50048">
    <property type="entry name" value="ZN2_CY6_FUNGAL_2"/>
    <property type="match status" value="1"/>
</dbReference>
<protein>
    <submittedName>
        <fullName evidence="5">Expressed protein</fullName>
    </submittedName>
</protein>
<proteinExistence type="predicted"/>
<dbReference type="CDD" id="cd12148">
    <property type="entry name" value="fungal_TF_MHR"/>
    <property type="match status" value="1"/>
</dbReference>
<dbReference type="OMA" id="CQLRIRL"/>
<dbReference type="InterPro" id="IPR050987">
    <property type="entry name" value="AtrR-like"/>
</dbReference>
<accession>D8Q521</accession>
<feature type="region of interest" description="Disordered" evidence="3">
    <location>
        <begin position="204"/>
        <end position="266"/>
    </location>
</feature>
<dbReference type="KEGG" id="scm:SCHCO_082290"/>
<dbReference type="Gene3D" id="4.10.240.10">
    <property type="entry name" value="Zn(2)-C6 fungal-type DNA-binding domain"/>
    <property type="match status" value="1"/>
</dbReference>
<dbReference type="AlphaFoldDB" id="D8Q521"/>
<evidence type="ECO:0000256" key="2">
    <source>
        <dbReference type="ARBA" id="ARBA00023242"/>
    </source>
</evidence>
<dbReference type="RefSeq" id="XP_003032235.1">
    <property type="nucleotide sequence ID" value="XM_003032189.1"/>
</dbReference>
<evidence type="ECO:0000256" key="3">
    <source>
        <dbReference type="SAM" id="MobiDB-lite"/>
    </source>
</evidence>
<feature type="compositionally biased region" description="Low complexity" evidence="3">
    <location>
        <begin position="227"/>
        <end position="245"/>
    </location>
</feature>
<evidence type="ECO:0000313" key="6">
    <source>
        <dbReference type="Proteomes" id="UP000007431"/>
    </source>
</evidence>
<dbReference type="OrthoDB" id="4064873at2759"/>
<sequence length="964" mass="106710">MQQPPPPPGSTPLGNSGQPGDGGPQAGPQSASAPVPPPPTLPPQSASSASVSGSKRRRKNDDEGPAEPRRLRRSHEACARCRSKKIKCDSKVPRCTACATAGTPCHQEDRQRQTLTPRGYTERLERQVAQMMALLSRRIPNFDLNNLDNIAAAEGIVIPDHNGDPNQSPSPSQSQQHPPHPGYPPHPPPMPYPHYPYPPMPPIPPPGFPTPLHPYQIPFPPQPPQQAQPQTPQTPQSASQQPQQPSKDNGPARIPGQDPDGNDMSHPIAIATAFKVDPNIQAKGTNAKPPNDIGFGHGAFLHTPAGFDPAAPPRDLSKWVAVSVPPEDDAPPGTQPKQLYLPADIRTVRHVIDVYFDRLNVHRPVFERSEFDDRVIQLYAGIEGAESLRFISAFLYILALGTMSELNNKPLPVPPTWPQYDEFFLRAMATRPDWRMTLSSLQAAVLLHWYLYTDGQGSGLWRFVGSILRYAIELGLHHDPFSQRNPQTNKYTFTIAECRARVRLWGIVLIHDRGTSVIFGRPLGIHPDETNTPMPVPYPDPTREIASSHFYLSHAVADIQKEIILKLYAPKTPPRSAPELIGSAKAILDKMETILPQSFRDYMGGTENWPVERRRDLVKSISTDIGLTLLKWAIAKIFLLRALVASSTTGYKDKVRALQPAVVTAHNIIVVHHQLINQPDISFFTSPLPLQTAAMVLLYGWMSRRVEAVTREVALEDVTMALEGIPKFRWKWERKDFPRPPPMMVTLAESVLQVKLEDAPAPSAPGVLWQEQTFNENLVVNSPDAATSPHQQHAGPTHGAMHNPMAVDSPSIDGVMHQVQGSPVLQHAPQSQDWVRVKLEREFPAGLLFPQFHVQAGPDQAPGNPPHQGRSMHRSPALPPRLIPRRASDASSSRRGSDASPMPAVAPRVQGGYVAEMPPDVHYGGAYEYHHGGQGRYYDEERHLHYYPQMQYRGAHQPPWNPIA</sequence>
<dbReference type="Pfam" id="PF04082">
    <property type="entry name" value="Fungal_trans"/>
    <property type="match status" value="1"/>
</dbReference>
<keyword evidence="1" id="KW-0479">Metal-binding</keyword>
<dbReference type="InParanoid" id="D8Q521"/>
<dbReference type="HOGENOM" id="CLU_008026_1_0_1"/>
<dbReference type="CDD" id="cd15486">
    <property type="entry name" value="ZIP_Sip4"/>
    <property type="match status" value="1"/>
</dbReference>
<dbReference type="InterPro" id="IPR007219">
    <property type="entry name" value="XnlR_reg_dom"/>
</dbReference>
<feature type="region of interest" description="Disordered" evidence="3">
    <location>
        <begin position="157"/>
        <end position="190"/>
    </location>
</feature>
<dbReference type="GO" id="GO:0000981">
    <property type="term" value="F:DNA-binding transcription factor activity, RNA polymerase II-specific"/>
    <property type="evidence" value="ECO:0007669"/>
    <property type="project" value="InterPro"/>
</dbReference>
<dbReference type="InterPro" id="IPR036864">
    <property type="entry name" value="Zn2-C6_fun-type_DNA-bd_sf"/>
</dbReference>
<evidence type="ECO:0000313" key="5">
    <source>
        <dbReference type="EMBL" id="EFI97332.1"/>
    </source>
</evidence>
<dbReference type="GO" id="GO:0003677">
    <property type="term" value="F:DNA binding"/>
    <property type="evidence" value="ECO:0007669"/>
    <property type="project" value="InterPro"/>
</dbReference>
<feature type="region of interest" description="Disordered" evidence="3">
    <location>
        <begin position="784"/>
        <end position="806"/>
    </location>
</feature>
<name>D8Q521_SCHCM</name>
<feature type="region of interest" description="Disordered" evidence="3">
    <location>
        <begin position="1"/>
        <end position="74"/>
    </location>
</feature>
<feature type="compositionally biased region" description="Low complexity" evidence="3">
    <location>
        <begin position="165"/>
        <end position="177"/>
    </location>
</feature>
<keyword evidence="6" id="KW-1185">Reference proteome</keyword>
<dbReference type="Proteomes" id="UP000007431">
    <property type="component" value="Unassembled WGS sequence"/>
</dbReference>
<dbReference type="SMART" id="SM00066">
    <property type="entry name" value="GAL4"/>
    <property type="match status" value="1"/>
</dbReference>
<dbReference type="PROSITE" id="PS00463">
    <property type="entry name" value="ZN2_CY6_FUNGAL_1"/>
    <property type="match status" value="1"/>
</dbReference>
<feature type="compositionally biased region" description="Pro residues" evidence="3">
    <location>
        <begin position="204"/>
        <end position="226"/>
    </location>
</feature>
<evidence type="ECO:0000256" key="1">
    <source>
        <dbReference type="ARBA" id="ARBA00022723"/>
    </source>
</evidence>
<dbReference type="GeneID" id="9596321"/>
<gene>
    <name evidence="5" type="ORF">SCHCODRAFT_82290</name>
</gene>
<feature type="compositionally biased region" description="Low complexity" evidence="3">
    <location>
        <begin position="43"/>
        <end position="53"/>
    </location>
</feature>
<dbReference type="GO" id="GO:0006351">
    <property type="term" value="P:DNA-templated transcription"/>
    <property type="evidence" value="ECO:0007669"/>
    <property type="project" value="InterPro"/>
</dbReference>
<dbReference type="SUPFAM" id="SSF57701">
    <property type="entry name" value="Zn2/Cys6 DNA-binding domain"/>
    <property type="match status" value="1"/>
</dbReference>
<organism evidence="6">
    <name type="scientific">Schizophyllum commune (strain H4-8 / FGSC 9210)</name>
    <name type="common">Split gill fungus</name>
    <dbReference type="NCBI Taxonomy" id="578458"/>
    <lineage>
        <taxon>Eukaryota</taxon>
        <taxon>Fungi</taxon>
        <taxon>Dikarya</taxon>
        <taxon>Basidiomycota</taxon>
        <taxon>Agaricomycotina</taxon>
        <taxon>Agaricomycetes</taxon>
        <taxon>Agaricomycetidae</taxon>
        <taxon>Agaricales</taxon>
        <taxon>Schizophyllaceae</taxon>
        <taxon>Schizophyllum</taxon>
    </lineage>
</organism>
<keyword evidence="2" id="KW-0539">Nucleus</keyword>
<feature type="compositionally biased region" description="Basic and acidic residues" evidence="3">
    <location>
        <begin position="59"/>
        <end position="74"/>
    </location>
</feature>